<dbReference type="AlphaFoldDB" id="A0A0D0GQ04"/>
<dbReference type="PANTHER" id="PTHR11092:SF0">
    <property type="entry name" value="EPIMERASE FAMILY PROTEIN SDR39U1"/>
    <property type="match status" value="1"/>
</dbReference>
<dbReference type="Proteomes" id="UP000032049">
    <property type="component" value="Unassembled WGS sequence"/>
</dbReference>
<dbReference type="PANTHER" id="PTHR11092">
    <property type="entry name" value="SUGAR NUCLEOTIDE EPIMERASE RELATED"/>
    <property type="match status" value="1"/>
</dbReference>
<organism evidence="4 5">
    <name type="scientific">Pedobacter lusitanus</name>
    <dbReference type="NCBI Taxonomy" id="1503925"/>
    <lineage>
        <taxon>Bacteria</taxon>
        <taxon>Pseudomonadati</taxon>
        <taxon>Bacteroidota</taxon>
        <taxon>Sphingobacteriia</taxon>
        <taxon>Sphingobacteriales</taxon>
        <taxon>Sphingobacteriaceae</taxon>
        <taxon>Pedobacter</taxon>
    </lineage>
</organism>
<dbReference type="STRING" id="1503925.TH53_13765"/>
<evidence type="ECO:0000313" key="5">
    <source>
        <dbReference type="Proteomes" id="UP000032049"/>
    </source>
</evidence>
<dbReference type="CDD" id="cd05242">
    <property type="entry name" value="SDR_a8"/>
    <property type="match status" value="1"/>
</dbReference>
<dbReference type="NCBIfam" id="TIGR01777">
    <property type="entry name" value="yfcH"/>
    <property type="match status" value="1"/>
</dbReference>
<name>A0A0D0GQ04_9SPHI</name>
<comment type="similarity">
    <text evidence="1">Belongs to the NAD(P)-dependent epimerase/dehydratase family. SDR39U1 subfamily.</text>
</comment>
<feature type="domain" description="DUF1731" evidence="3">
    <location>
        <begin position="253"/>
        <end position="299"/>
    </location>
</feature>
<dbReference type="InterPro" id="IPR001509">
    <property type="entry name" value="Epimerase_deHydtase"/>
</dbReference>
<reference evidence="4 5" key="1">
    <citation type="submission" date="2015-01" db="EMBL/GenBank/DDBJ databases">
        <title>Draft genome sequence of Pedobacter sp. NL19 isolated from sludge of an effluent treatment pond in an abandoned uranium mine.</title>
        <authorList>
            <person name="Santos T."/>
            <person name="Caetano T."/>
            <person name="Covas C."/>
            <person name="Cruz A."/>
            <person name="Mendo S."/>
        </authorList>
    </citation>
    <scope>NUCLEOTIDE SEQUENCE [LARGE SCALE GENOMIC DNA]</scope>
    <source>
        <strain evidence="4 5">NL19</strain>
    </source>
</reference>
<dbReference type="SUPFAM" id="SSF51735">
    <property type="entry name" value="NAD(P)-binding Rossmann-fold domains"/>
    <property type="match status" value="1"/>
</dbReference>
<protein>
    <submittedName>
        <fullName evidence="4">Cell division inhibitor</fullName>
    </submittedName>
</protein>
<dbReference type="RefSeq" id="WP_041882791.1">
    <property type="nucleotide sequence ID" value="NZ_CP157278.1"/>
</dbReference>
<gene>
    <name evidence="4" type="ORF">TH53_13765</name>
</gene>
<accession>A0A0D0GQ04</accession>
<dbReference type="InterPro" id="IPR036291">
    <property type="entry name" value="NAD(P)-bd_dom_sf"/>
</dbReference>
<evidence type="ECO:0000256" key="1">
    <source>
        <dbReference type="ARBA" id="ARBA00009353"/>
    </source>
</evidence>
<evidence type="ECO:0000259" key="2">
    <source>
        <dbReference type="Pfam" id="PF01370"/>
    </source>
</evidence>
<keyword evidence="5" id="KW-1185">Reference proteome</keyword>
<sequence length="302" mass="33941">MNQHILLTGATGMLGRDLIKTLLKRGDKISVLSRRPQQIDQVKVFLWDVYKQEIDPDCLEGVDSIIHLAGENIAKEKWSDQRKKEIIDSRVLSTQLLYKTITENSNQVKHFISAAAVGYYGSRGDEILTEESNPGNNFLADCCVKWENAIDQGRELGLRIVKIRTGVVLAKDEGALEAMAKPIRFFAGAPLGKGKQWIPWIHYQDMTRIYIHTLDNEALTGAYNASAPFPVTNKEMTKAIAKQLHRPVWPFSVPEKVLQLILGEMSSLVMNSTHTTAQKILSSGFLFRYTHLEEALADIYSA</sequence>
<dbReference type="InterPro" id="IPR013549">
    <property type="entry name" value="DUF1731"/>
</dbReference>
<dbReference type="Pfam" id="PF08338">
    <property type="entry name" value="DUF1731"/>
    <property type="match status" value="1"/>
</dbReference>
<evidence type="ECO:0000259" key="3">
    <source>
        <dbReference type="Pfam" id="PF08338"/>
    </source>
</evidence>
<evidence type="ECO:0000313" key="4">
    <source>
        <dbReference type="EMBL" id="KIO76616.1"/>
    </source>
</evidence>
<dbReference type="Gene3D" id="3.40.50.720">
    <property type="entry name" value="NAD(P)-binding Rossmann-like Domain"/>
    <property type="match status" value="1"/>
</dbReference>
<dbReference type="InterPro" id="IPR010099">
    <property type="entry name" value="SDR39U1"/>
</dbReference>
<dbReference type="Pfam" id="PF01370">
    <property type="entry name" value="Epimerase"/>
    <property type="match status" value="1"/>
</dbReference>
<comment type="caution">
    <text evidence="4">The sequence shown here is derived from an EMBL/GenBank/DDBJ whole genome shotgun (WGS) entry which is preliminary data.</text>
</comment>
<dbReference type="EMBL" id="JXRA01000058">
    <property type="protein sequence ID" value="KIO76616.1"/>
    <property type="molecule type" value="Genomic_DNA"/>
</dbReference>
<proteinExistence type="inferred from homology"/>
<dbReference type="OrthoDB" id="9801773at2"/>
<feature type="domain" description="NAD-dependent epimerase/dehydratase" evidence="2">
    <location>
        <begin position="5"/>
        <end position="224"/>
    </location>
</feature>